<keyword evidence="1" id="KW-0472">Membrane</keyword>
<dbReference type="Proteomes" id="UP000656804">
    <property type="component" value="Unassembled WGS sequence"/>
</dbReference>
<organism evidence="2 3">
    <name type="scientific">Nocardioides acrostichi</name>
    <dbReference type="NCBI Taxonomy" id="2784339"/>
    <lineage>
        <taxon>Bacteria</taxon>
        <taxon>Bacillati</taxon>
        <taxon>Actinomycetota</taxon>
        <taxon>Actinomycetes</taxon>
        <taxon>Propionibacteriales</taxon>
        <taxon>Nocardioidaceae</taxon>
        <taxon>Nocardioides</taxon>
    </lineage>
</organism>
<reference evidence="2" key="1">
    <citation type="submission" date="2020-11" db="EMBL/GenBank/DDBJ databases">
        <title>Nocardioides sp. CBS4Y-1, whole genome shotgun sequence.</title>
        <authorList>
            <person name="Tuo L."/>
        </authorList>
    </citation>
    <scope>NUCLEOTIDE SEQUENCE</scope>
    <source>
        <strain evidence="2">CBS4Y-1</strain>
    </source>
</reference>
<keyword evidence="1" id="KW-1133">Transmembrane helix</keyword>
<name>A0A930Y5R0_9ACTN</name>
<comment type="caution">
    <text evidence="2">The sequence shown here is derived from an EMBL/GenBank/DDBJ whole genome shotgun (WGS) entry which is preliminary data.</text>
</comment>
<protein>
    <submittedName>
        <fullName evidence="2">DUF2254 domain-containing protein</fullName>
    </submittedName>
</protein>
<keyword evidence="3" id="KW-1185">Reference proteome</keyword>
<feature type="transmembrane region" description="Helical" evidence="1">
    <location>
        <begin position="33"/>
        <end position="54"/>
    </location>
</feature>
<evidence type="ECO:0000313" key="2">
    <source>
        <dbReference type="EMBL" id="MBF4160147.1"/>
    </source>
</evidence>
<proteinExistence type="predicted"/>
<dbReference type="AlphaFoldDB" id="A0A930Y5R0"/>
<dbReference type="Pfam" id="PF10011">
    <property type="entry name" value="DUF2254"/>
    <property type="match status" value="1"/>
</dbReference>
<evidence type="ECO:0000256" key="1">
    <source>
        <dbReference type="SAM" id="Phobius"/>
    </source>
</evidence>
<gene>
    <name evidence="2" type="ORF">ISG29_00480</name>
</gene>
<dbReference type="RefSeq" id="WP_194501414.1">
    <property type="nucleotide sequence ID" value="NZ_JADIVZ010000001.1"/>
</dbReference>
<feature type="transmembrane region" description="Helical" evidence="1">
    <location>
        <begin position="124"/>
        <end position="142"/>
    </location>
</feature>
<feature type="transmembrane region" description="Helical" evidence="1">
    <location>
        <begin position="74"/>
        <end position="103"/>
    </location>
</feature>
<sequence length="431" mass="46956">MSTRARRTPTPLTGVEPAISPLARWWHRVTGPFWVVPVTWCVAVGVVGLAMPRLETAGLSDHLFFLFPSDVEGARSVLGAIASAMISVTGLVFSNTMVVLQLASSQYSPRVLRSFLDDRVTQHTLGLFTGSFVYALTLMRSLGGGNGDPVPQVGLVLAYLLVLAAVGMFLAFIHHITQAVGVTNVLQRTANETRDLLARTQDEARPSPASEAWDDDAAPSIRPHVVVADHSGYLDLVDVHHLVRVAHRHEGRVDVLHPLGTFVVEGSPVALVHAPELEAEARDQVDRSVCSALELAQERTLRQDVSFGLRRLVDIAERALSPGVNDPTTAVQAIDQLHDLLRRMAVVDPTSPHLHDEDGVLRLVTRPFSFGDYLDLAVDEVAHWGRDSIQIPRRLTAMLDELEAAAIPAHRDAVRAKQVELARDERGGAVS</sequence>
<feature type="transmembrane region" description="Helical" evidence="1">
    <location>
        <begin position="154"/>
        <end position="173"/>
    </location>
</feature>
<dbReference type="EMBL" id="JADIVZ010000001">
    <property type="protein sequence ID" value="MBF4160147.1"/>
    <property type="molecule type" value="Genomic_DNA"/>
</dbReference>
<dbReference type="InterPro" id="IPR018723">
    <property type="entry name" value="DUF2254_membrane"/>
</dbReference>
<evidence type="ECO:0000313" key="3">
    <source>
        <dbReference type="Proteomes" id="UP000656804"/>
    </source>
</evidence>
<keyword evidence="1" id="KW-0812">Transmembrane</keyword>
<accession>A0A930Y5R0</accession>